<feature type="transmembrane region" description="Helical" evidence="2">
    <location>
        <begin position="217"/>
        <end position="238"/>
    </location>
</feature>
<keyword evidence="2" id="KW-1133">Transmembrane helix</keyword>
<feature type="transmembrane region" description="Helical" evidence="2">
    <location>
        <begin position="127"/>
        <end position="145"/>
    </location>
</feature>
<feature type="compositionally biased region" description="Basic residues" evidence="1">
    <location>
        <begin position="799"/>
        <end position="812"/>
    </location>
</feature>
<feature type="transmembrane region" description="Helical" evidence="2">
    <location>
        <begin position="83"/>
        <end position="107"/>
    </location>
</feature>
<protein>
    <submittedName>
        <fullName evidence="3">Uncharacterized protein</fullName>
    </submittedName>
</protein>
<proteinExistence type="predicted"/>
<accession>A0A8H3CAK1</accession>
<gene>
    <name evidence="3" type="ORF">RDB_LOCUS188100</name>
</gene>
<dbReference type="EMBL" id="CAJMWW010000618">
    <property type="protein sequence ID" value="CAE6475168.1"/>
    <property type="molecule type" value="Genomic_DNA"/>
</dbReference>
<dbReference type="PANTHER" id="PTHR35179:SF1">
    <property type="entry name" value="INTEGRAL MEMBRANE PROTEIN"/>
    <property type="match status" value="1"/>
</dbReference>
<evidence type="ECO:0000256" key="1">
    <source>
        <dbReference type="SAM" id="MobiDB-lite"/>
    </source>
</evidence>
<feature type="region of interest" description="Disordered" evidence="1">
    <location>
        <begin position="376"/>
        <end position="647"/>
    </location>
</feature>
<feature type="compositionally biased region" description="Polar residues" evidence="1">
    <location>
        <begin position="389"/>
        <end position="414"/>
    </location>
</feature>
<evidence type="ECO:0000313" key="3">
    <source>
        <dbReference type="EMBL" id="CAE6475168.1"/>
    </source>
</evidence>
<feature type="transmembrane region" description="Helical" evidence="2">
    <location>
        <begin position="165"/>
        <end position="183"/>
    </location>
</feature>
<feature type="compositionally biased region" description="Polar residues" evidence="1">
    <location>
        <begin position="671"/>
        <end position="684"/>
    </location>
</feature>
<comment type="caution">
    <text evidence="3">The sequence shown here is derived from an EMBL/GenBank/DDBJ whole genome shotgun (WGS) entry which is preliminary data.</text>
</comment>
<feature type="compositionally biased region" description="Basic and acidic residues" evidence="1">
    <location>
        <begin position="566"/>
        <end position="577"/>
    </location>
</feature>
<keyword evidence="2" id="KW-0472">Membrane</keyword>
<feature type="transmembrane region" description="Helical" evidence="2">
    <location>
        <begin position="23"/>
        <end position="43"/>
    </location>
</feature>
<feature type="compositionally biased region" description="Basic and acidic residues" evidence="1">
    <location>
        <begin position="718"/>
        <end position="738"/>
    </location>
</feature>
<evidence type="ECO:0000256" key="2">
    <source>
        <dbReference type="SAM" id="Phobius"/>
    </source>
</evidence>
<evidence type="ECO:0000313" key="4">
    <source>
        <dbReference type="Proteomes" id="UP000663841"/>
    </source>
</evidence>
<organism evidence="3 4">
    <name type="scientific">Rhizoctonia solani</name>
    <dbReference type="NCBI Taxonomy" id="456999"/>
    <lineage>
        <taxon>Eukaryota</taxon>
        <taxon>Fungi</taxon>
        <taxon>Dikarya</taxon>
        <taxon>Basidiomycota</taxon>
        <taxon>Agaricomycotina</taxon>
        <taxon>Agaricomycetes</taxon>
        <taxon>Cantharellales</taxon>
        <taxon>Ceratobasidiaceae</taxon>
        <taxon>Rhizoctonia</taxon>
    </lineage>
</organism>
<sequence>MWPTFKTEHALKGTKVLPEDVRLATLAFGFTIGFGYFVMWHAFKQTHKIKRRSAYIIMCWVEIAACLIWAILSWLYITDMIGSSFWLFFGIVTIWSIQIQLLLQIIVNRICVLLPDSSQRVWLKSIVAVWIVLISISVYCIWIPAKLQISEKWIRVNLYWDHIEKILYLFTDAALNIMFIRLIRQRLVSRGVSGLLCSALTVSDSDKLTKYDKLVAMNTRMICVSLSMDVVIIGMLSYRNDLVYMQFHPIAFLVKLEIEMCMSRLMVKVARSTGIEMKDQMKTPEHHTASGQGVSVHVTTQVVTHTDNLGAYSASSQGAEGRDEKEPPLYDIDLEGQFELNHRDPVAKDDHSHRDERHLHSCDLYCGLYMMPPRSKRKRAAAPTRVTRSKVQASQAPGDQTTAEGSQPINNGTSPGPGPSTRRARPHLIMEVVLPVSKRTTPKVSSAPSPDAPEPPTAMPAAPDLPSSSPIRITEPVRESTPQVLGKGGNGKPGIDVLPPSSPPPMSSPVQGPKWDNSSDPVFSTPTPSPSRSRRHSKEASARQPTPTEATAPAPIPQPGSPAADAHPELEVEHSDHSQPPQEEETHEHKPPTSPVPYSDAVAADDPFGFFASENRLRERRIQMGTENPEERPGMPSSGGPESFDQSVYEEAFASIFYDPESGIIAALSEPGSQGRSAHASTEASLYDTDGNGEGTSKPKLKLKRKRTMEVVIPTKGKGKEVPKENKQLEAPSKEPSPKSKSARSRQKGKEKVKEPVLTTYELEAMLPHRIRRTRKPRNEEENISLSDVDSDEPSSPPKRSKTVGAAKKKAGRGATKATEKDPKTAKAGSSKVAKPTARQAKRVRSGEMADMDDDTRKRFEDERERRLEAYKALDTYTLEEEEVVW</sequence>
<reference evidence="3" key="1">
    <citation type="submission" date="2021-01" db="EMBL/GenBank/DDBJ databases">
        <authorList>
            <person name="Kaushik A."/>
        </authorList>
    </citation>
    <scope>NUCLEOTIDE SEQUENCE</scope>
    <source>
        <strain evidence="3">AG3-T5</strain>
    </source>
</reference>
<dbReference type="PANTHER" id="PTHR35179">
    <property type="entry name" value="PROTEIN CBG02620"/>
    <property type="match status" value="1"/>
</dbReference>
<name>A0A8H3CAK1_9AGAM</name>
<keyword evidence="2" id="KW-0812">Transmembrane</keyword>
<dbReference type="Proteomes" id="UP000663841">
    <property type="component" value="Unassembled WGS sequence"/>
</dbReference>
<dbReference type="AlphaFoldDB" id="A0A8H3CAK1"/>
<feature type="transmembrane region" description="Helical" evidence="2">
    <location>
        <begin position="55"/>
        <end position="77"/>
    </location>
</feature>
<feature type="region of interest" description="Disordered" evidence="1">
    <location>
        <begin position="668"/>
        <end position="861"/>
    </location>
</feature>